<protein>
    <submittedName>
        <fullName evidence="11">Molecular chaperone</fullName>
    </submittedName>
    <submittedName>
        <fullName evidence="10">Pili assembly chaperone, N-terminal protein</fullName>
    </submittedName>
</protein>
<comment type="similarity">
    <text evidence="2 7">Belongs to the periplasmic pilus chaperone family.</text>
</comment>
<gene>
    <name evidence="10" type="ordered locus">Rahaq_0249</name>
    <name evidence="11" type="ORF">ACFPK4_13690</name>
</gene>
<dbReference type="eggNOG" id="COG3121">
    <property type="taxonomic scope" value="Bacteria"/>
</dbReference>
<keyword evidence="6 7" id="KW-0143">Chaperone</keyword>
<dbReference type="InterPro" id="IPR018046">
    <property type="entry name" value="Pili_assmbl_chaperone_CS"/>
</dbReference>
<dbReference type="OrthoDB" id="9131059at2"/>
<comment type="subcellular location">
    <subcellularLocation>
        <location evidence="1 7">Periplasm</location>
    </subcellularLocation>
</comment>
<dbReference type="EMBL" id="CP002505">
    <property type="protein sequence ID" value="ADW71879.1"/>
    <property type="molecule type" value="Genomic_DNA"/>
</dbReference>
<feature type="domain" description="Pili assembly chaperone N-terminal" evidence="8">
    <location>
        <begin position="26"/>
        <end position="142"/>
    </location>
</feature>
<dbReference type="KEGG" id="rah:Rahaq_0249"/>
<dbReference type="RefSeq" id="WP_013573597.1">
    <property type="nucleotide sequence ID" value="NC_015061.1"/>
</dbReference>
<sequence precursor="true">MGKSKILTLLFIITSVVTSQITYAGGIIVGRTRVIYDADKREATLSVKNNADNNPFLIQSWVDAGGEKTRGPFIITPPLFRLNAQQESNLRISYNGSVLPTDRESVFYINVKAIPSTPKNTKNELKLVVNTRIKLFYRPTKLPGKSFEAPKALTFSRNNGHLVIKNQSPYHVVFSSLSIGSTFLKEVAMIAPLSELDVILPAKISGNSVKWEAINDYGGTTERYEQPL</sequence>
<dbReference type="PRINTS" id="PR00969">
    <property type="entry name" value="CHAPERONPILI"/>
</dbReference>
<dbReference type="InterPro" id="IPR008962">
    <property type="entry name" value="PapD-like_sf"/>
</dbReference>
<evidence type="ECO:0000256" key="4">
    <source>
        <dbReference type="ARBA" id="ARBA00022729"/>
    </source>
</evidence>
<evidence type="ECO:0000313" key="10">
    <source>
        <dbReference type="EMBL" id="ADW71879.1"/>
    </source>
</evidence>
<evidence type="ECO:0000313" key="13">
    <source>
        <dbReference type="Proteomes" id="UP001598201"/>
    </source>
</evidence>
<reference evidence="11 13" key="3">
    <citation type="submission" date="2024-09" db="EMBL/GenBank/DDBJ databases">
        <title>Genomes of Rahnella.</title>
        <authorList>
            <person name="Mnguni F.C."/>
            <person name="Shin G.Y."/>
            <person name="Coutinho T."/>
        </authorList>
    </citation>
    <scope>NUCLEOTIDE SEQUENCE [LARGE SCALE GENOMIC DNA]</scope>
    <source>
        <strain evidence="11 13">20WA0057</strain>
    </source>
</reference>
<dbReference type="PANTHER" id="PTHR30251:SF11">
    <property type="entry name" value="CHAPERONE PROTEIN FIMC-RELATED"/>
    <property type="match status" value="1"/>
</dbReference>
<organism evidence="10 12">
    <name type="scientific">Rahnella sp. (strain Y9602)</name>
    <dbReference type="NCBI Taxonomy" id="2703885"/>
    <lineage>
        <taxon>Bacteria</taxon>
        <taxon>Pseudomonadati</taxon>
        <taxon>Pseudomonadota</taxon>
        <taxon>Gammaproteobacteria</taxon>
        <taxon>Enterobacterales</taxon>
        <taxon>Yersiniaceae</taxon>
        <taxon>Rahnella</taxon>
    </lineage>
</organism>
<dbReference type="InterPro" id="IPR013783">
    <property type="entry name" value="Ig-like_fold"/>
</dbReference>
<dbReference type="InterPro" id="IPR050643">
    <property type="entry name" value="Periplasmic_pilus_chap"/>
</dbReference>
<dbReference type="Proteomes" id="UP001598201">
    <property type="component" value="Unassembled WGS sequence"/>
</dbReference>
<keyword evidence="5" id="KW-0574">Periplasm</keyword>
<evidence type="ECO:0000259" key="9">
    <source>
        <dbReference type="Pfam" id="PF02753"/>
    </source>
</evidence>
<dbReference type="HOGENOM" id="CLU_070768_2_2_6"/>
<evidence type="ECO:0000256" key="6">
    <source>
        <dbReference type="ARBA" id="ARBA00023186"/>
    </source>
</evidence>
<keyword evidence="13" id="KW-1185">Reference proteome</keyword>
<name>A0A0H3F7F9_RAHSY</name>
<dbReference type="EMBL" id="JBHUCJ010000030">
    <property type="protein sequence ID" value="MFD3224590.1"/>
    <property type="molecule type" value="Genomic_DNA"/>
</dbReference>
<dbReference type="GO" id="GO:0030288">
    <property type="term" value="C:outer membrane-bounded periplasmic space"/>
    <property type="evidence" value="ECO:0007669"/>
    <property type="project" value="InterPro"/>
</dbReference>
<dbReference type="Proteomes" id="UP000007257">
    <property type="component" value="Chromosome"/>
</dbReference>
<dbReference type="InterPro" id="IPR016147">
    <property type="entry name" value="Pili_assmbl_chaperone_N"/>
</dbReference>
<evidence type="ECO:0000256" key="2">
    <source>
        <dbReference type="ARBA" id="ARBA00007399"/>
    </source>
</evidence>
<dbReference type="GO" id="GO:0071555">
    <property type="term" value="P:cell wall organization"/>
    <property type="evidence" value="ECO:0007669"/>
    <property type="project" value="InterPro"/>
</dbReference>
<evidence type="ECO:0000313" key="12">
    <source>
        <dbReference type="Proteomes" id="UP000007257"/>
    </source>
</evidence>
<accession>A0A0H3F7F9</accession>
<dbReference type="GeneID" id="95419030"/>
<dbReference type="InterPro" id="IPR016148">
    <property type="entry name" value="Pili_assmbl_chaperone_C"/>
</dbReference>
<evidence type="ECO:0000256" key="7">
    <source>
        <dbReference type="RuleBase" id="RU003918"/>
    </source>
</evidence>
<evidence type="ECO:0000313" key="11">
    <source>
        <dbReference type="EMBL" id="MFD3224590.1"/>
    </source>
</evidence>
<evidence type="ECO:0000259" key="8">
    <source>
        <dbReference type="Pfam" id="PF00345"/>
    </source>
</evidence>
<dbReference type="SUPFAM" id="SSF49354">
    <property type="entry name" value="PapD-like"/>
    <property type="match status" value="1"/>
</dbReference>
<dbReference type="Gene3D" id="2.60.40.10">
    <property type="entry name" value="Immunoglobulins"/>
    <property type="match status" value="2"/>
</dbReference>
<dbReference type="InterPro" id="IPR001829">
    <property type="entry name" value="Pili_assmbl_chaperone_bac"/>
</dbReference>
<dbReference type="PROSITE" id="PS00635">
    <property type="entry name" value="PILI_CHAPERONE"/>
    <property type="match status" value="1"/>
</dbReference>
<keyword evidence="3" id="KW-1029">Fimbrium biogenesis</keyword>
<evidence type="ECO:0000256" key="3">
    <source>
        <dbReference type="ARBA" id="ARBA00022558"/>
    </source>
</evidence>
<dbReference type="AlphaFoldDB" id="A0A0H3F7F9"/>
<dbReference type="InterPro" id="IPR036316">
    <property type="entry name" value="Pili_assmbl_chap_C_dom_sf"/>
</dbReference>
<evidence type="ECO:0000256" key="5">
    <source>
        <dbReference type="ARBA" id="ARBA00022764"/>
    </source>
</evidence>
<evidence type="ECO:0000256" key="1">
    <source>
        <dbReference type="ARBA" id="ARBA00004418"/>
    </source>
</evidence>
<dbReference type="FunFam" id="2.60.40.10:FF:000458">
    <property type="entry name" value="Molecular chaperone FimC"/>
    <property type="match status" value="1"/>
</dbReference>
<dbReference type="Pfam" id="PF00345">
    <property type="entry name" value="PapD_N"/>
    <property type="match status" value="1"/>
</dbReference>
<keyword evidence="4" id="KW-0732">Signal</keyword>
<dbReference type="Pfam" id="PF02753">
    <property type="entry name" value="PapD_C"/>
    <property type="match status" value="1"/>
</dbReference>
<dbReference type="SUPFAM" id="SSF49584">
    <property type="entry name" value="Periplasmic chaperone C-domain"/>
    <property type="match status" value="1"/>
</dbReference>
<proteinExistence type="inferred from homology"/>
<feature type="domain" description="Pili assembly chaperone C-terminal" evidence="9">
    <location>
        <begin position="164"/>
        <end position="221"/>
    </location>
</feature>
<reference evidence="10 12" key="2">
    <citation type="journal article" date="2012" name="J. Bacteriol.">
        <title>Complete Genome Sequence of Rahnella sp. Strain Y9602, a Gammaproteobacterium Isolate from Metal- and Radionuclide-Contaminated Soil.</title>
        <authorList>
            <person name="Martinez R.J."/>
            <person name="Bruce D."/>
            <person name="Detter C."/>
            <person name="Goodwin L.A."/>
            <person name="Han J."/>
            <person name="Han C.S."/>
            <person name="Held B."/>
            <person name="Land M.L."/>
            <person name="Mikhailova N."/>
            <person name="Nolan M."/>
            <person name="Pennacchio L."/>
            <person name="Pitluck S."/>
            <person name="Tapia R."/>
            <person name="Woyke T."/>
            <person name="Sobecky P.A."/>
        </authorList>
    </citation>
    <scope>NUCLEOTIDE SEQUENCE [LARGE SCALE GENOMIC DNA]</scope>
    <source>
        <strain evidence="10 12">Y9602</strain>
    </source>
</reference>
<reference evidence="12" key="1">
    <citation type="submission" date="2011-01" db="EMBL/GenBank/DDBJ databases">
        <title>Complete sequence of chromosome of Rahnella sp. Y9602.</title>
        <authorList>
            <consortium name="US DOE Joint Genome Institute"/>
            <person name="Lucas S."/>
            <person name="Copeland A."/>
            <person name="Lapidus A."/>
            <person name="Cheng J.-F."/>
            <person name="Goodwin L."/>
            <person name="Pitluck S."/>
            <person name="Lu M."/>
            <person name="Detter J.C."/>
            <person name="Han C."/>
            <person name="Tapia R."/>
            <person name="Land M."/>
            <person name="Hauser L."/>
            <person name="Kyrpides N."/>
            <person name="Ivanova N."/>
            <person name="Ovchinnikova G."/>
            <person name="Pagani I."/>
            <person name="Sobecky P.A."/>
            <person name="Martinez R.J."/>
            <person name="Woyke T."/>
        </authorList>
    </citation>
    <scope>NUCLEOTIDE SEQUENCE [LARGE SCALE GENOMIC DNA]</scope>
    <source>
        <strain evidence="12">Y9602</strain>
    </source>
</reference>
<dbReference type="PANTHER" id="PTHR30251">
    <property type="entry name" value="PILUS ASSEMBLY CHAPERONE"/>
    <property type="match status" value="1"/>
</dbReference>